<dbReference type="EMBL" id="CP012040">
    <property type="protein sequence ID" value="AKP52848.1"/>
    <property type="molecule type" value="Genomic_DNA"/>
</dbReference>
<reference evidence="3 4" key="1">
    <citation type="submission" date="2015-07" db="EMBL/GenBank/DDBJ databases">
        <authorList>
            <person name="Kim K.M."/>
        </authorList>
    </citation>
    <scope>NUCLEOTIDE SEQUENCE [LARGE SCALE GENOMIC DNA]</scope>
    <source>
        <strain evidence="3 4">KCTC 12363</strain>
    </source>
</reference>
<keyword evidence="4" id="KW-1185">Reference proteome</keyword>
<dbReference type="RefSeq" id="WP_048643024.1">
    <property type="nucleotide sequence ID" value="NZ_CP012040.1"/>
</dbReference>
<evidence type="ECO:0000313" key="3">
    <source>
        <dbReference type="EMBL" id="AKP52848.1"/>
    </source>
</evidence>
<accession>A0A0H4PIT6</accession>
<protein>
    <submittedName>
        <fullName evidence="3">Uncharacterized protein</fullName>
    </submittedName>
</protein>
<dbReference type="STRING" id="320787.CA2015_3461"/>
<organism evidence="3 4">
    <name type="scientific">Cyclobacterium amurskyense</name>
    <dbReference type="NCBI Taxonomy" id="320787"/>
    <lineage>
        <taxon>Bacteria</taxon>
        <taxon>Pseudomonadati</taxon>
        <taxon>Bacteroidota</taxon>
        <taxon>Cytophagia</taxon>
        <taxon>Cytophagales</taxon>
        <taxon>Cyclobacteriaceae</taxon>
        <taxon>Cyclobacterium</taxon>
    </lineage>
</organism>
<sequence length="451" mass="50240">MKETCISLIFAFLLAFPSLAQVPITAPTLGPPASLLKSSPAGSLATMDQIPFKKNLQQIHSLKQAYDSLNQEIKELKTTKIDSARKDSLVNVLKSRGQKVLDKEKEMLQNLVADTNPSSESLKNSSNYLLKQVEISKGTLQQASDLSAVEEIIQQNEENLKAFSNERLMPELKQKLSGNLSSKIDPQSTNLMDYYGKGAMKELSRENVEGYLSMAKAKSMTTEKTKAISNEYLQNIGNNYSKINMDSLGNIKVIAPKKTLEKFNLKEPNSLKKAPFLDRTGLYLWYDPLTSFGEGIFIDLGIKYSMSSQWHSYAGIIAKRQFKSQIGPVSTGEGIKGGLRFTLGNWLLQGELARSRISVAYAPGYEHRNFDGVIWLSGLGAGRAIPMGKKLQSVVLLTWDPLFKESRGFSTSRFQFRIGFEINQLKKITQEIPRNLIPSNPRPVATSKILD</sequence>
<gene>
    <name evidence="3" type="ORF">CA2015_3461</name>
</gene>
<feature type="signal peptide" evidence="2">
    <location>
        <begin position="1"/>
        <end position="20"/>
    </location>
</feature>
<proteinExistence type="predicted"/>
<name>A0A0H4PIT6_9BACT</name>
<dbReference type="AlphaFoldDB" id="A0A0H4PIT6"/>
<dbReference type="KEGG" id="camu:CA2015_3461"/>
<keyword evidence="2" id="KW-0732">Signal</keyword>
<feature type="chain" id="PRO_5005208745" evidence="2">
    <location>
        <begin position="21"/>
        <end position="451"/>
    </location>
</feature>
<dbReference type="Proteomes" id="UP000036520">
    <property type="component" value="Chromosome"/>
</dbReference>
<dbReference type="OrthoDB" id="816745at2"/>
<feature type="coiled-coil region" evidence="1">
    <location>
        <begin position="52"/>
        <end position="86"/>
    </location>
</feature>
<keyword evidence="1" id="KW-0175">Coiled coil</keyword>
<evidence type="ECO:0000256" key="2">
    <source>
        <dbReference type="SAM" id="SignalP"/>
    </source>
</evidence>
<evidence type="ECO:0000256" key="1">
    <source>
        <dbReference type="SAM" id="Coils"/>
    </source>
</evidence>
<evidence type="ECO:0000313" key="4">
    <source>
        <dbReference type="Proteomes" id="UP000036520"/>
    </source>
</evidence>